<keyword evidence="5" id="KW-0472">Membrane</keyword>
<feature type="domain" description="WSC" evidence="9">
    <location>
        <begin position="338"/>
        <end position="431"/>
    </location>
</feature>
<evidence type="ECO:0000256" key="5">
    <source>
        <dbReference type="ARBA" id="ARBA00023136"/>
    </source>
</evidence>
<name>A0A3D8RT87_9HELO</name>
<evidence type="ECO:0000256" key="8">
    <source>
        <dbReference type="SAM" id="SignalP"/>
    </source>
</evidence>
<sequence>MRSSISSGLIWLVSSVIVAVSANEALATVTPCPLCPLSIAPAAITVTSQYQPISTYVPSKTCTVEGNKTTCATVPSLVDEYQYVSTVIPCLEEKSSCTITKTDQIVPLQYRSTVITSEVPCKTAANFSTCTPETDVHTRITNIYAPFNELGPMGSTGYGGSGLCKDCGPDADGNGFQDVVVVACTDGQCATHTQTWVSRKPSTTEATEPISFATQCTTTGAHTIPITTTYQPSDTMYDPVTTTIYYTTAITDAPTDIDVTTTITLTLTETICLYDTVVSGLTIPPTSPATGPASAPATSTGNPTSPPSPQLGTDIHPTYPAPTPTPTPTPNVPSVGDKCDYAGCFDSTNNVFFPTFNMADSSGKMTIGMCIDNCQALGKPYSGLYRTDCYCGYSIEHATEHARSDCAASCPGNHTETCGGGDQVNGLYLLDIYDCTAPSPTETSGSEISSSTPEPSSDPDPEPEKRNINADIQTSRPHPHAINVRQGAPQKLRRGGMVKAVQGHKVVGGSNSQKRDLGLKKNSLLNRA</sequence>
<proteinExistence type="predicted"/>
<dbReference type="EMBL" id="PDLM01000005">
    <property type="protein sequence ID" value="RDW77215.1"/>
    <property type="molecule type" value="Genomic_DNA"/>
</dbReference>
<evidence type="ECO:0000256" key="1">
    <source>
        <dbReference type="ARBA" id="ARBA00004167"/>
    </source>
</evidence>
<dbReference type="STRING" id="1849047.A0A3D8RT87"/>
<keyword evidence="11" id="KW-1185">Reference proteome</keyword>
<gene>
    <name evidence="10" type="ORF">BP6252_05268</name>
</gene>
<comment type="caution">
    <text evidence="10">The sequence shown here is derived from an EMBL/GenBank/DDBJ whole genome shotgun (WGS) entry which is preliminary data.</text>
</comment>
<feature type="chain" id="PRO_5017785947" description="WSC domain-containing protein" evidence="8">
    <location>
        <begin position="28"/>
        <end position="528"/>
    </location>
</feature>
<feature type="compositionally biased region" description="Low complexity" evidence="7">
    <location>
        <begin position="288"/>
        <end position="303"/>
    </location>
</feature>
<evidence type="ECO:0000256" key="2">
    <source>
        <dbReference type="ARBA" id="ARBA00022692"/>
    </source>
</evidence>
<dbReference type="PANTHER" id="PTHR24269">
    <property type="entry name" value="KREMEN PROTEIN"/>
    <property type="match status" value="1"/>
</dbReference>
<feature type="signal peptide" evidence="8">
    <location>
        <begin position="1"/>
        <end position="27"/>
    </location>
</feature>
<dbReference type="InterPro" id="IPR051836">
    <property type="entry name" value="Kremen_rcpt"/>
</dbReference>
<protein>
    <recommendedName>
        <fullName evidence="9">WSC domain-containing protein</fullName>
    </recommendedName>
</protein>
<comment type="subcellular location">
    <subcellularLocation>
        <location evidence="1">Membrane</location>
        <topology evidence="1">Single-pass membrane protein</topology>
    </subcellularLocation>
</comment>
<evidence type="ECO:0000256" key="7">
    <source>
        <dbReference type="SAM" id="MobiDB-lite"/>
    </source>
</evidence>
<evidence type="ECO:0000313" key="11">
    <source>
        <dbReference type="Proteomes" id="UP000256645"/>
    </source>
</evidence>
<dbReference type="PROSITE" id="PS51212">
    <property type="entry name" value="WSC"/>
    <property type="match status" value="1"/>
</dbReference>
<organism evidence="10 11">
    <name type="scientific">Coleophoma cylindrospora</name>
    <dbReference type="NCBI Taxonomy" id="1849047"/>
    <lineage>
        <taxon>Eukaryota</taxon>
        <taxon>Fungi</taxon>
        <taxon>Dikarya</taxon>
        <taxon>Ascomycota</taxon>
        <taxon>Pezizomycotina</taxon>
        <taxon>Leotiomycetes</taxon>
        <taxon>Helotiales</taxon>
        <taxon>Dermateaceae</taxon>
        <taxon>Coleophoma</taxon>
    </lineage>
</organism>
<evidence type="ECO:0000313" key="10">
    <source>
        <dbReference type="EMBL" id="RDW77215.1"/>
    </source>
</evidence>
<dbReference type="PANTHER" id="PTHR24269:SF16">
    <property type="entry name" value="PROTEIN SLG1"/>
    <property type="match status" value="1"/>
</dbReference>
<keyword evidence="3 8" id="KW-0732">Signal</keyword>
<evidence type="ECO:0000256" key="3">
    <source>
        <dbReference type="ARBA" id="ARBA00022729"/>
    </source>
</evidence>
<dbReference type="InterPro" id="IPR002889">
    <property type="entry name" value="WSC_carb-bd"/>
</dbReference>
<keyword evidence="4" id="KW-1133">Transmembrane helix</keyword>
<keyword evidence="2" id="KW-0812">Transmembrane</keyword>
<feature type="region of interest" description="Disordered" evidence="7">
    <location>
        <begin position="439"/>
        <end position="528"/>
    </location>
</feature>
<dbReference type="OrthoDB" id="3546899at2759"/>
<evidence type="ECO:0000259" key="9">
    <source>
        <dbReference type="PROSITE" id="PS51212"/>
    </source>
</evidence>
<dbReference type="GO" id="GO:0005886">
    <property type="term" value="C:plasma membrane"/>
    <property type="evidence" value="ECO:0007669"/>
    <property type="project" value="TreeGrafter"/>
</dbReference>
<reference evidence="10 11" key="1">
    <citation type="journal article" date="2018" name="IMA Fungus">
        <title>IMA Genome-F 9: Draft genome sequence of Annulohypoxylon stygium, Aspergillus mulundensis, Berkeleyomyces basicola (syn. Thielaviopsis basicola), Ceratocystis smalleyi, two Cercospora beticola strains, Coleophoma cylindrospora, Fusarium fracticaudum, Phialophora cf. hyalina, and Morchella septimelata.</title>
        <authorList>
            <person name="Wingfield B.D."/>
            <person name="Bills G.F."/>
            <person name="Dong Y."/>
            <person name="Huang W."/>
            <person name="Nel W.J."/>
            <person name="Swalarsk-Parry B.S."/>
            <person name="Vaghefi N."/>
            <person name="Wilken P.M."/>
            <person name="An Z."/>
            <person name="de Beer Z.W."/>
            <person name="De Vos L."/>
            <person name="Chen L."/>
            <person name="Duong T.A."/>
            <person name="Gao Y."/>
            <person name="Hammerbacher A."/>
            <person name="Kikkert J.R."/>
            <person name="Li Y."/>
            <person name="Li H."/>
            <person name="Li K."/>
            <person name="Li Q."/>
            <person name="Liu X."/>
            <person name="Ma X."/>
            <person name="Naidoo K."/>
            <person name="Pethybridge S.J."/>
            <person name="Sun J."/>
            <person name="Steenkamp E.T."/>
            <person name="van der Nest M.A."/>
            <person name="van Wyk S."/>
            <person name="Wingfield M.J."/>
            <person name="Xiong C."/>
            <person name="Yue Q."/>
            <person name="Zhang X."/>
        </authorList>
    </citation>
    <scope>NUCLEOTIDE SEQUENCE [LARGE SCALE GENOMIC DNA]</scope>
    <source>
        <strain evidence="10 11">BP6252</strain>
    </source>
</reference>
<feature type="region of interest" description="Disordered" evidence="7">
    <location>
        <begin position="285"/>
        <end position="330"/>
    </location>
</feature>
<dbReference type="SMART" id="SM00321">
    <property type="entry name" value="WSC"/>
    <property type="match status" value="1"/>
</dbReference>
<keyword evidence="6" id="KW-0325">Glycoprotein</keyword>
<evidence type="ECO:0000256" key="4">
    <source>
        <dbReference type="ARBA" id="ARBA00022989"/>
    </source>
</evidence>
<dbReference type="Proteomes" id="UP000256645">
    <property type="component" value="Unassembled WGS sequence"/>
</dbReference>
<dbReference type="AlphaFoldDB" id="A0A3D8RT87"/>
<accession>A0A3D8RT87</accession>
<feature type="compositionally biased region" description="Pro residues" evidence="7">
    <location>
        <begin position="319"/>
        <end position="330"/>
    </location>
</feature>
<dbReference type="Pfam" id="PF01822">
    <property type="entry name" value="WSC"/>
    <property type="match status" value="1"/>
</dbReference>
<feature type="compositionally biased region" description="Low complexity" evidence="7">
    <location>
        <begin position="439"/>
        <end position="455"/>
    </location>
</feature>
<evidence type="ECO:0000256" key="6">
    <source>
        <dbReference type="ARBA" id="ARBA00023180"/>
    </source>
</evidence>